<dbReference type="PANTHER" id="PTHR34858">
    <property type="entry name" value="CYSO-CYSTEINE PEPTIDASE"/>
    <property type="match status" value="1"/>
</dbReference>
<evidence type="ECO:0000313" key="7">
    <source>
        <dbReference type="EMBL" id="GHO90865.1"/>
    </source>
</evidence>
<name>A0A8J3N047_9CHLR</name>
<dbReference type="EMBL" id="BNJK01000001">
    <property type="protein sequence ID" value="GHO90865.1"/>
    <property type="molecule type" value="Genomic_DNA"/>
</dbReference>
<feature type="domain" description="MPN" evidence="6">
    <location>
        <begin position="5"/>
        <end position="154"/>
    </location>
</feature>
<protein>
    <recommendedName>
        <fullName evidence="6">MPN domain-containing protein</fullName>
    </recommendedName>
</protein>
<dbReference type="InterPro" id="IPR000555">
    <property type="entry name" value="JAMM/MPN+_dom"/>
</dbReference>
<dbReference type="SUPFAM" id="SSF102712">
    <property type="entry name" value="JAB1/MPN domain"/>
    <property type="match status" value="1"/>
</dbReference>
<dbReference type="GO" id="GO:0008235">
    <property type="term" value="F:metalloexopeptidase activity"/>
    <property type="evidence" value="ECO:0007669"/>
    <property type="project" value="TreeGrafter"/>
</dbReference>
<sequence length="168" mass="19057">MYMKTHQNARVILSMSAQETLLHDIYQRRSIEACGVLLGTIDANGNWQVQQIQPLQNTANSSVYFEFAPEDLLEVELTRPGEIIGVYHSHPGGFASASTTDRENMQRVNLEQEIPWVWLIICGPFNEAFLQRADGQIPLASILAYHHYSQEGLQQIAVQAEQNFRTEL</sequence>
<dbReference type="Pfam" id="PF14464">
    <property type="entry name" value="Prok-JAB"/>
    <property type="match status" value="1"/>
</dbReference>
<dbReference type="SMART" id="SM00232">
    <property type="entry name" value="JAB_MPN"/>
    <property type="match status" value="1"/>
</dbReference>
<keyword evidence="3" id="KW-0378">Hydrolase</keyword>
<dbReference type="PANTHER" id="PTHR34858:SF1">
    <property type="entry name" value="CYSO-CYSTEINE PEPTIDASE"/>
    <property type="match status" value="1"/>
</dbReference>
<keyword evidence="8" id="KW-1185">Reference proteome</keyword>
<evidence type="ECO:0000256" key="3">
    <source>
        <dbReference type="ARBA" id="ARBA00022801"/>
    </source>
</evidence>
<dbReference type="PROSITE" id="PS50249">
    <property type="entry name" value="MPN"/>
    <property type="match status" value="1"/>
</dbReference>
<dbReference type="Gene3D" id="3.40.140.10">
    <property type="entry name" value="Cytidine Deaminase, domain 2"/>
    <property type="match status" value="1"/>
</dbReference>
<proteinExistence type="predicted"/>
<dbReference type="InterPro" id="IPR037518">
    <property type="entry name" value="MPN"/>
</dbReference>
<evidence type="ECO:0000259" key="6">
    <source>
        <dbReference type="PROSITE" id="PS50249"/>
    </source>
</evidence>
<evidence type="ECO:0000256" key="1">
    <source>
        <dbReference type="ARBA" id="ARBA00022670"/>
    </source>
</evidence>
<organism evidence="7 8">
    <name type="scientific">Reticulibacter mediterranei</name>
    <dbReference type="NCBI Taxonomy" id="2778369"/>
    <lineage>
        <taxon>Bacteria</taxon>
        <taxon>Bacillati</taxon>
        <taxon>Chloroflexota</taxon>
        <taxon>Ktedonobacteria</taxon>
        <taxon>Ktedonobacterales</taxon>
        <taxon>Reticulibacteraceae</taxon>
        <taxon>Reticulibacter</taxon>
    </lineage>
</organism>
<evidence type="ECO:0000313" key="8">
    <source>
        <dbReference type="Proteomes" id="UP000597444"/>
    </source>
</evidence>
<keyword evidence="5" id="KW-0482">Metalloprotease</keyword>
<dbReference type="Proteomes" id="UP000597444">
    <property type="component" value="Unassembled WGS sequence"/>
</dbReference>
<keyword evidence="4" id="KW-0862">Zinc</keyword>
<dbReference type="InterPro" id="IPR051929">
    <property type="entry name" value="VirAsm_ModProt"/>
</dbReference>
<evidence type="ECO:0000256" key="5">
    <source>
        <dbReference type="ARBA" id="ARBA00023049"/>
    </source>
</evidence>
<accession>A0A8J3N047</accession>
<reference evidence="7" key="1">
    <citation type="submission" date="2020-10" db="EMBL/GenBank/DDBJ databases">
        <title>Taxonomic study of unclassified bacteria belonging to the class Ktedonobacteria.</title>
        <authorList>
            <person name="Yabe S."/>
            <person name="Wang C.M."/>
            <person name="Zheng Y."/>
            <person name="Sakai Y."/>
            <person name="Cavaletti L."/>
            <person name="Monciardini P."/>
            <person name="Donadio S."/>
        </authorList>
    </citation>
    <scope>NUCLEOTIDE SEQUENCE</scope>
    <source>
        <strain evidence="7">ID150040</strain>
    </source>
</reference>
<keyword evidence="1" id="KW-0645">Protease</keyword>
<dbReference type="GO" id="GO:0008270">
    <property type="term" value="F:zinc ion binding"/>
    <property type="evidence" value="ECO:0007669"/>
    <property type="project" value="TreeGrafter"/>
</dbReference>
<evidence type="ECO:0000256" key="2">
    <source>
        <dbReference type="ARBA" id="ARBA00022723"/>
    </source>
</evidence>
<evidence type="ECO:0000256" key="4">
    <source>
        <dbReference type="ARBA" id="ARBA00022833"/>
    </source>
</evidence>
<comment type="caution">
    <text evidence="7">The sequence shown here is derived from an EMBL/GenBank/DDBJ whole genome shotgun (WGS) entry which is preliminary data.</text>
</comment>
<dbReference type="InterPro" id="IPR028090">
    <property type="entry name" value="JAB_dom_prok"/>
</dbReference>
<gene>
    <name evidence="7" type="ORF">KSF_009130</name>
</gene>
<dbReference type="GO" id="GO:0006508">
    <property type="term" value="P:proteolysis"/>
    <property type="evidence" value="ECO:0007669"/>
    <property type="project" value="UniProtKB-KW"/>
</dbReference>
<dbReference type="AlphaFoldDB" id="A0A8J3N047"/>
<keyword evidence="2" id="KW-0479">Metal-binding</keyword>